<proteinExistence type="predicted"/>
<reference evidence="2" key="1">
    <citation type="submission" date="2018-02" db="EMBL/GenBank/DDBJ databases">
        <title>Rhizophora mucronata_Transcriptome.</title>
        <authorList>
            <person name="Meera S.P."/>
            <person name="Sreeshan A."/>
            <person name="Augustine A."/>
        </authorList>
    </citation>
    <scope>NUCLEOTIDE SEQUENCE</scope>
    <source>
        <tissue evidence="2">Leaf</tissue>
    </source>
</reference>
<evidence type="ECO:0000313" key="2">
    <source>
        <dbReference type="EMBL" id="MBX66674.1"/>
    </source>
</evidence>
<organism evidence="2">
    <name type="scientific">Rhizophora mucronata</name>
    <name type="common">Asiatic mangrove</name>
    <dbReference type="NCBI Taxonomy" id="61149"/>
    <lineage>
        <taxon>Eukaryota</taxon>
        <taxon>Viridiplantae</taxon>
        <taxon>Streptophyta</taxon>
        <taxon>Embryophyta</taxon>
        <taxon>Tracheophyta</taxon>
        <taxon>Spermatophyta</taxon>
        <taxon>Magnoliopsida</taxon>
        <taxon>eudicotyledons</taxon>
        <taxon>Gunneridae</taxon>
        <taxon>Pentapetalae</taxon>
        <taxon>rosids</taxon>
        <taxon>fabids</taxon>
        <taxon>Malpighiales</taxon>
        <taxon>Rhizophoraceae</taxon>
        <taxon>Rhizophora</taxon>
    </lineage>
</organism>
<keyword evidence="1" id="KW-0472">Membrane</keyword>
<protein>
    <submittedName>
        <fullName evidence="2">Uncharacterized protein</fullName>
    </submittedName>
</protein>
<accession>A0A2P2QID3</accession>
<sequence>MLSLLGALITSSPKIVFINVQSPFGSVNLRIFLAFYWLTLFFFSLQIHFPLYAHLFPQDHMQEFSATFP</sequence>
<evidence type="ECO:0000256" key="1">
    <source>
        <dbReference type="SAM" id="Phobius"/>
    </source>
</evidence>
<name>A0A2P2QID3_RHIMU</name>
<keyword evidence="1" id="KW-1133">Transmembrane helix</keyword>
<feature type="transmembrane region" description="Helical" evidence="1">
    <location>
        <begin position="29"/>
        <end position="52"/>
    </location>
</feature>
<keyword evidence="1" id="KW-0812">Transmembrane</keyword>
<dbReference type="EMBL" id="GGEC01086190">
    <property type="protein sequence ID" value="MBX66674.1"/>
    <property type="molecule type" value="Transcribed_RNA"/>
</dbReference>
<dbReference type="AlphaFoldDB" id="A0A2P2QID3"/>